<dbReference type="OrthoDB" id="5275938at2759"/>
<dbReference type="AlphaFoldDB" id="A0A6A6TBI6"/>
<name>A0A6A6TBI6_9PLEO</name>
<evidence type="ECO:0000313" key="3">
    <source>
        <dbReference type="Proteomes" id="UP000799324"/>
    </source>
</evidence>
<keyword evidence="3" id="KW-1185">Reference proteome</keyword>
<dbReference type="EMBL" id="MU004342">
    <property type="protein sequence ID" value="KAF2655964.1"/>
    <property type="molecule type" value="Genomic_DNA"/>
</dbReference>
<evidence type="ECO:0000313" key="2">
    <source>
        <dbReference type="EMBL" id="KAF2655964.1"/>
    </source>
</evidence>
<gene>
    <name evidence="2" type="ORF">K491DRAFT_715811</name>
</gene>
<dbReference type="InterPro" id="IPR011333">
    <property type="entry name" value="SKP1/BTB/POZ_sf"/>
</dbReference>
<evidence type="ECO:0000256" key="1">
    <source>
        <dbReference type="SAM" id="MobiDB-lite"/>
    </source>
</evidence>
<dbReference type="Gene3D" id="3.30.710.10">
    <property type="entry name" value="Potassium Channel Kv1.1, Chain A"/>
    <property type="match status" value="1"/>
</dbReference>
<dbReference type="Proteomes" id="UP000799324">
    <property type="component" value="Unassembled WGS sequence"/>
</dbReference>
<evidence type="ECO:0008006" key="4">
    <source>
        <dbReference type="Google" id="ProtNLM"/>
    </source>
</evidence>
<dbReference type="CDD" id="cd18186">
    <property type="entry name" value="BTB_POZ_ZBTB_KLHL-like"/>
    <property type="match status" value="1"/>
</dbReference>
<protein>
    <recommendedName>
        <fullName evidence="4">BTB domain-containing protein</fullName>
    </recommendedName>
</protein>
<feature type="compositionally biased region" description="Polar residues" evidence="1">
    <location>
        <begin position="19"/>
        <end position="33"/>
    </location>
</feature>
<sequence length="158" mass="17785">MDLSFLFPPEDQETLLNPPENQEAPSAFSPASSTDEHEATTPISKSTITLHDYGDRTLLIGAPDELQPVRVSSDVLRLASPVWRAMLERSWVESKAPEIIFPDDDPEAMLIVLRIAHLAFHELPKKRGLSFESLVNLAIVCDKYDVVGIVRPFWDLYK</sequence>
<organism evidence="2 3">
    <name type="scientific">Lophiostoma macrostomum CBS 122681</name>
    <dbReference type="NCBI Taxonomy" id="1314788"/>
    <lineage>
        <taxon>Eukaryota</taxon>
        <taxon>Fungi</taxon>
        <taxon>Dikarya</taxon>
        <taxon>Ascomycota</taxon>
        <taxon>Pezizomycotina</taxon>
        <taxon>Dothideomycetes</taxon>
        <taxon>Pleosporomycetidae</taxon>
        <taxon>Pleosporales</taxon>
        <taxon>Lophiostomataceae</taxon>
        <taxon>Lophiostoma</taxon>
    </lineage>
</organism>
<proteinExistence type="predicted"/>
<feature type="region of interest" description="Disordered" evidence="1">
    <location>
        <begin position="1"/>
        <end position="44"/>
    </location>
</feature>
<accession>A0A6A6TBI6</accession>
<dbReference type="SUPFAM" id="SSF54695">
    <property type="entry name" value="POZ domain"/>
    <property type="match status" value="1"/>
</dbReference>
<reference evidence="2" key="1">
    <citation type="journal article" date="2020" name="Stud. Mycol.">
        <title>101 Dothideomycetes genomes: a test case for predicting lifestyles and emergence of pathogens.</title>
        <authorList>
            <person name="Haridas S."/>
            <person name="Albert R."/>
            <person name="Binder M."/>
            <person name="Bloem J."/>
            <person name="Labutti K."/>
            <person name="Salamov A."/>
            <person name="Andreopoulos B."/>
            <person name="Baker S."/>
            <person name="Barry K."/>
            <person name="Bills G."/>
            <person name="Bluhm B."/>
            <person name="Cannon C."/>
            <person name="Castanera R."/>
            <person name="Culley D."/>
            <person name="Daum C."/>
            <person name="Ezra D."/>
            <person name="Gonzalez J."/>
            <person name="Henrissat B."/>
            <person name="Kuo A."/>
            <person name="Liang C."/>
            <person name="Lipzen A."/>
            <person name="Lutzoni F."/>
            <person name="Magnuson J."/>
            <person name="Mondo S."/>
            <person name="Nolan M."/>
            <person name="Ohm R."/>
            <person name="Pangilinan J."/>
            <person name="Park H.-J."/>
            <person name="Ramirez L."/>
            <person name="Alfaro M."/>
            <person name="Sun H."/>
            <person name="Tritt A."/>
            <person name="Yoshinaga Y."/>
            <person name="Zwiers L.-H."/>
            <person name="Turgeon B."/>
            <person name="Goodwin S."/>
            <person name="Spatafora J."/>
            <person name="Crous P."/>
            <person name="Grigoriev I."/>
        </authorList>
    </citation>
    <scope>NUCLEOTIDE SEQUENCE</scope>
    <source>
        <strain evidence="2">CBS 122681</strain>
    </source>
</reference>